<gene>
    <name evidence="1" type="ORF">GCM10010276_32420</name>
</gene>
<reference evidence="1 2" key="1">
    <citation type="journal article" date="2019" name="Int. J. Syst. Evol. Microbiol.">
        <title>The Global Catalogue of Microorganisms (GCM) 10K type strain sequencing project: providing services to taxonomists for standard genome sequencing and annotation.</title>
        <authorList>
            <consortium name="The Broad Institute Genomics Platform"/>
            <consortium name="The Broad Institute Genome Sequencing Center for Infectious Disease"/>
            <person name="Wu L."/>
            <person name="Ma J."/>
        </authorList>
    </citation>
    <scope>NUCLEOTIDE SEQUENCE [LARGE SCALE GENOMIC DNA]</scope>
    <source>
        <strain evidence="1 2">JCM 4395</strain>
    </source>
</reference>
<comment type="caution">
    <text evidence="1">The sequence shown here is derived from an EMBL/GenBank/DDBJ whole genome shotgun (WGS) entry which is preliminary data.</text>
</comment>
<sequence>MSVLLINKDPANAATVTPTVYSYLKNATSIGSDTAGSATRQTVPA</sequence>
<organism evidence="1 2">
    <name type="scientific">Streptomyces longisporus</name>
    <dbReference type="NCBI Taxonomy" id="1948"/>
    <lineage>
        <taxon>Bacteria</taxon>
        <taxon>Bacillati</taxon>
        <taxon>Actinomycetota</taxon>
        <taxon>Actinomycetes</taxon>
        <taxon>Kitasatosporales</taxon>
        <taxon>Streptomycetaceae</taxon>
        <taxon>Streptomyces</taxon>
    </lineage>
</organism>
<name>A0ABN3LUS1_STRLO</name>
<protein>
    <submittedName>
        <fullName evidence="1">Uncharacterized protein</fullName>
    </submittedName>
</protein>
<keyword evidence="2" id="KW-1185">Reference proteome</keyword>
<proteinExistence type="predicted"/>
<dbReference type="RefSeq" id="WP_344400933.1">
    <property type="nucleotide sequence ID" value="NZ_BAAASG010000007.1"/>
</dbReference>
<evidence type="ECO:0000313" key="2">
    <source>
        <dbReference type="Proteomes" id="UP001501777"/>
    </source>
</evidence>
<evidence type="ECO:0000313" key="1">
    <source>
        <dbReference type="EMBL" id="GAA2490679.1"/>
    </source>
</evidence>
<dbReference type="Proteomes" id="UP001501777">
    <property type="component" value="Unassembled WGS sequence"/>
</dbReference>
<accession>A0ABN3LUS1</accession>
<dbReference type="EMBL" id="BAAASG010000007">
    <property type="protein sequence ID" value="GAA2490679.1"/>
    <property type="molecule type" value="Genomic_DNA"/>
</dbReference>